<dbReference type="InterPro" id="IPR029055">
    <property type="entry name" value="Ntn_hydrolases_N"/>
</dbReference>
<evidence type="ECO:0000313" key="2">
    <source>
        <dbReference type="Proteomes" id="UP001642487"/>
    </source>
</evidence>
<keyword evidence="2" id="KW-1185">Reference proteome</keyword>
<reference evidence="1 2" key="1">
    <citation type="submission" date="2024-03" db="EMBL/GenBank/DDBJ databases">
        <authorList>
            <person name="Gkanogiannis A."/>
            <person name="Becerra Lopez-Lavalle L."/>
        </authorList>
    </citation>
    <scope>NUCLEOTIDE SEQUENCE [LARGE SCALE GENOMIC DNA]</scope>
</reference>
<sequence length="118" mass="12723">MGSHPETIVASHGAVATDDRRCSKIGVDVPRGGGHVGDATVAAALCPGLLVQHQVALVEEPASGGIGVDQWKVSGFDMGVLHLCSLLRFCKFTPLVFFTLFDFPVYQLKLFLYSSFIW</sequence>
<dbReference type="Proteomes" id="UP001642487">
    <property type="component" value="Chromosome 4"/>
</dbReference>
<dbReference type="SUPFAM" id="SSF56235">
    <property type="entry name" value="N-terminal nucleophile aminohydrolases (Ntn hydrolases)"/>
    <property type="match status" value="1"/>
</dbReference>
<gene>
    <name evidence="1" type="ORF">CITCOLO1_LOCUS12676</name>
</gene>
<dbReference type="EMBL" id="OZ021738">
    <property type="protein sequence ID" value="CAK9320624.1"/>
    <property type="molecule type" value="Genomic_DNA"/>
</dbReference>
<name>A0ABP0YJF9_9ROSI</name>
<evidence type="ECO:0000313" key="1">
    <source>
        <dbReference type="EMBL" id="CAK9320624.1"/>
    </source>
</evidence>
<accession>A0ABP0YJF9</accession>
<protein>
    <submittedName>
        <fullName evidence="1">Uncharacterized protein</fullName>
    </submittedName>
</protein>
<organism evidence="1 2">
    <name type="scientific">Citrullus colocynthis</name>
    <name type="common">colocynth</name>
    <dbReference type="NCBI Taxonomy" id="252529"/>
    <lineage>
        <taxon>Eukaryota</taxon>
        <taxon>Viridiplantae</taxon>
        <taxon>Streptophyta</taxon>
        <taxon>Embryophyta</taxon>
        <taxon>Tracheophyta</taxon>
        <taxon>Spermatophyta</taxon>
        <taxon>Magnoliopsida</taxon>
        <taxon>eudicotyledons</taxon>
        <taxon>Gunneridae</taxon>
        <taxon>Pentapetalae</taxon>
        <taxon>rosids</taxon>
        <taxon>fabids</taxon>
        <taxon>Cucurbitales</taxon>
        <taxon>Cucurbitaceae</taxon>
        <taxon>Benincaseae</taxon>
        <taxon>Citrullus</taxon>
    </lineage>
</organism>
<proteinExistence type="predicted"/>